<dbReference type="CDD" id="cd10492">
    <property type="entry name" value="MH1_SMAD_4"/>
    <property type="match status" value="1"/>
</dbReference>
<dbReference type="OrthoDB" id="5875866at2759"/>
<evidence type="ECO:0000259" key="9">
    <source>
        <dbReference type="PROSITE" id="PS51075"/>
    </source>
</evidence>
<dbReference type="InterPro" id="IPR013790">
    <property type="entry name" value="Dwarfin"/>
</dbReference>
<dbReference type="InterPro" id="IPR001132">
    <property type="entry name" value="SMAD_dom_Dwarfin-type"/>
</dbReference>
<evidence type="ECO:0000256" key="3">
    <source>
        <dbReference type="ARBA" id="ARBA00022833"/>
    </source>
</evidence>
<gene>
    <name evidence="11" type="ORF">L596_016888</name>
</gene>
<dbReference type="GO" id="GO:0050793">
    <property type="term" value="P:regulation of developmental process"/>
    <property type="evidence" value="ECO:0007669"/>
    <property type="project" value="UniProtKB-ARBA"/>
</dbReference>
<feature type="region of interest" description="Disordered" evidence="8">
    <location>
        <begin position="187"/>
        <end position="247"/>
    </location>
</feature>
<accession>A0A4U5NJ88</accession>
<dbReference type="InterPro" id="IPR017855">
    <property type="entry name" value="SMAD-like_dom_sf"/>
</dbReference>
<dbReference type="GO" id="GO:0070411">
    <property type="term" value="F:I-SMAD binding"/>
    <property type="evidence" value="ECO:0007669"/>
    <property type="project" value="TreeGrafter"/>
</dbReference>
<reference evidence="11 12" key="1">
    <citation type="journal article" date="2015" name="Genome Biol.">
        <title>Comparative genomics of Steinernema reveals deeply conserved gene regulatory networks.</title>
        <authorList>
            <person name="Dillman A.R."/>
            <person name="Macchietto M."/>
            <person name="Porter C.F."/>
            <person name="Rogers A."/>
            <person name="Williams B."/>
            <person name="Antoshechkin I."/>
            <person name="Lee M.M."/>
            <person name="Goodwin Z."/>
            <person name="Lu X."/>
            <person name="Lewis E.E."/>
            <person name="Goodrich-Blair H."/>
            <person name="Stock S.P."/>
            <person name="Adams B.J."/>
            <person name="Sternberg P.W."/>
            <person name="Mortazavi A."/>
        </authorList>
    </citation>
    <scope>NUCLEOTIDE SEQUENCE [LARGE SCALE GENOMIC DNA]</scope>
    <source>
        <strain evidence="11 12">ALL</strain>
    </source>
</reference>
<dbReference type="InterPro" id="IPR036578">
    <property type="entry name" value="SMAD_MH1_sf"/>
</dbReference>
<evidence type="ECO:0000313" key="12">
    <source>
        <dbReference type="Proteomes" id="UP000298663"/>
    </source>
</evidence>
<keyword evidence="6 7" id="KW-0539">Nucleus</keyword>
<keyword evidence="5 7" id="KW-0804">Transcription</keyword>
<feature type="domain" description="MH1" evidence="9">
    <location>
        <begin position="53"/>
        <end position="177"/>
    </location>
</feature>
<feature type="domain" description="MH2" evidence="10">
    <location>
        <begin position="519"/>
        <end position="738"/>
    </location>
</feature>
<dbReference type="Proteomes" id="UP000298663">
    <property type="component" value="Unassembled WGS sequence"/>
</dbReference>
<dbReference type="Gene3D" id="2.60.200.10">
    <property type="match status" value="1"/>
</dbReference>
<name>A0A4U5NJ88_STECR</name>
<feature type="compositionally biased region" description="Basic and acidic residues" evidence="8">
    <location>
        <begin position="430"/>
        <end position="443"/>
    </location>
</feature>
<feature type="compositionally biased region" description="Polar residues" evidence="8">
    <location>
        <begin position="410"/>
        <end position="426"/>
    </location>
</feature>
<dbReference type="GO" id="GO:0071144">
    <property type="term" value="C:heteromeric SMAD protein complex"/>
    <property type="evidence" value="ECO:0007669"/>
    <property type="project" value="TreeGrafter"/>
</dbReference>
<feature type="region of interest" description="Disordered" evidence="8">
    <location>
        <begin position="1"/>
        <end position="48"/>
    </location>
</feature>
<dbReference type="GO" id="GO:0000981">
    <property type="term" value="F:DNA-binding transcription factor activity, RNA polymerase II-specific"/>
    <property type="evidence" value="ECO:0007669"/>
    <property type="project" value="TreeGrafter"/>
</dbReference>
<dbReference type="PANTHER" id="PTHR13703:SF45">
    <property type="entry name" value="MOTHERS AGAINST DECAPENTAPLEGIC HOMOLOG"/>
    <property type="match status" value="1"/>
</dbReference>
<dbReference type="SUPFAM" id="SSF56366">
    <property type="entry name" value="SMAD MH1 domain"/>
    <property type="match status" value="1"/>
</dbReference>
<dbReference type="GO" id="GO:0005737">
    <property type="term" value="C:cytoplasm"/>
    <property type="evidence" value="ECO:0007669"/>
    <property type="project" value="UniProtKB-SubCell"/>
</dbReference>
<evidence type="ECO:0000256" key="4">
    <source>
        <dbReference type="ARBA" id="ARBA00023015"/>
    </source>
</evidence>
<dbReference type="SMART" id="SM00524">
    <property type="entry name" value="DWB"/>
    <property type="match status" value="1"/>
</dbReference>
<evidence type="ECO:0000256" key="5">
    <source>
        <dbReference type="ARBA" id="ARBA00023163"/>
    </source>
</evidence>
<dbReference type="EMBL" id="AZBU02000004">
    <property type="protein sequence ID" value="TKR83267.1"/>
    <property type="molecule type" value="Genomic_DNA"/>
</dbReference>
<feature type="compositionally biased region" description="Pro residues" evidence="8">
    <location>
        <begin position="213"/>
        <end position="230"/>
    </location>
</feature>
<keyword evidence="3" id="KW-0862">Zinc</keyword>
<dbReference type="GO" id="GO:0000978">
    <property type="term" value="F:RNA polymerase II cis-regulatory region sequence-specific DNA binding"/>
    <property type="evidence" value="ECO:0007669"/>
    <property type="project" value="TreeGrafter"/>
</dbReference>
<evidence type="ECO:0000256" key="8">
    <source>
        <dbReference type="SAM" id="MobiDB-lite"/>
    </source>
</evidence>
<evidence type="ECO:0000259" key="10">
    <source>
        <dbReference type="PROSITE" id="PS51076"/>
    </source>
</evidence>
<feature type="region of interest" description="Disordered" evidence="8">
    <location>
        <begin position="389"/>
        <end position="459"/>
    </location>
</feature>
<proteinExistence type="inferred from homology"/>
<dbReference type="SUPFAM" id="SSF49879">
    <property type="entry name" value="SMAD/FHA domain"/>
    <property type="match status" value="1"/>
</dbReference>
<keyword evidence="4 7" id="KW-0805">Transcription regulation</keyword>
<evidence type="ECO:0000313" key="11">
    <source>
        <dbReference type="EMBL" id="TKR83267.1"/>
    </source>
</evidence>
<dbReference type="Pfam" id="PF03166">
    <property type="entry name" value="MH2"/>
    <property type="match status" value="1"/>
</dbReference>
<dbReference type="GO" id="GO:0009653">
    <property type="term" value="P:anatomical structure morphogenesis"/>
    <property type="evidence" value="ECO:0007669"/>
    <property type="project" value="TreeGrafter"/>
</dbReference>
<dbReference type="GO" id="GO:0046872">
    <property type="term" value="F:metal ion binding"/>
    <property type="evidence" value="ECO:0007669"/>
    <property type="project" value="UniProtKB-KW"/>
</dbReference>
<dbReference type="GO" id="GO:0030509">
    <property type="term" value="P:BMP signaling pathway"/>
    <property type="evidence" value="ECO:0007669"/>
    <property type="project" value="TreeGrafter"/>
</dbReference>
<sequence>MNYVNSQPPGLGSSAGGPPPSVPPDAASVSGFSMGGVPMSQIQPQPTSADPCTTISHFLMKFNMSAEEDFSKKAIDSLIKKLKDKREELDYLIVAVASRGNSPTKCVNIPRTLDGRLQVAGRKGFPHVVYSRIFRYSDLHKNELKHIPGCETAFDLKCESVCINPYHYERVPQGALASNALLAMPNLSMEGPPKDDRDRMVGSVQSPYGFPSPFEPPGHMPPGSIAPPGVPSTAGPSSMHSRPVGNSYHDSIKQLMEAPDDIPPDWRPLQSLQSLETPAVTPGVDLVHNVASPYGNFFDSAPINPYFAPIPYQQMPPLYDHPMMPPGMPPPQMMHSEFMSPADLAQLSLMEASPGMPPHMMPPSEPHMPSTTDPCTLDILTSAMSANMSLNSMTPKPKEEPLSPDPGPSSVMSSQPGPSRMNSQPGPSHVHREITRVKSEDLTRNTNSPPALKVPMAKNSAQVQYPELYSAGRYKQESPTGSQDEEDENNDPLYSMIQRCYSIPPNVERISELADPLSWAFVRYNEYAEEIGTPFEAFNTQIFIDAGTNPDHPHRFCLGQVTNPKRTPEIKRILESIGKGIRINVQGEGDVFLVNLSKQNVFVHSFQFDKTNQENNTDGVARVQPLSGIPVFTLKDFYDEIRNRDMLQQIGKAMNNKVLTVERAVELGQLGEKELVKSSEWKMDDFVKLCSIRVSFIKGWGPDYNRKSVSDCPVWIDIQVNRAMQLLDEVLRHPRVNF</sequence>
<evidence type="ECO:0000256" key="1">
    <source>
        <dbReference type="ARBA" id="ARBA00005545"/>
    </source>
</evidence>
<dbReference type="InterPro" id="IPR008984">
    <property type="entry name" value="SMAD_FHA_dom_sf"/>
</dbReference>
<dbReference type="AlphaFoldDB" id="A0A4U5NJ88"/>
<dbReference type="InterPro" id="IPR013019">
    <property type="entry name" value="MAD_homology_MH1"/>
</dbReference>
<dbReference type="SMART" id="SM00523">
    <property type="entry name" value="DWA"/>
    <property type="match status" value="1"/>
</dbReference>
<keyword evidence="7" id="KW-0963">Cytoplasm</keyword>
<comment type="caution">
    <text evidence="11">The sequence shown here is derived from an EMBL/GenBank/DDBJ whole genome shotgun (WGS) entry which is preliminary data.</text>
</comment>
<dbReference type="InterPro" id="IPR003619">
    <property type="entry name" value="MAD_homology1_Dwarfin-type"/>
</dbReference>
<dbReference type="GO" id="GO:0051239">
    <property type="term" value="P:regulation of multicellular organismal process"/>
    <property type="evidence" value="ECO:0007669"/>
    <property type="project" value="UniProtKB-ARBA"/>
</dbReference>
<evidence type="ECO:0000256" key="2">
    <source>
        <dbReference type="ARBA" id="ARBA00022723"/>
    </source>
</evidence>
<dbReference type="PROSITE" id="PS51075">
    <property type="entry name" value="MH1"/>
    <property type="match status" value="1"/>
</dbReference>
<reference evidence="11 12" key="2">
    <citation type="journal article" date="2019" name="G3 (Bethesda)">
        <title>Hybrid Assembly of the Genome of the Entomopathogenic Nematode Steinernema carpocapsae Identifies the X-Chromosome.</title>
        <authorList>
            <person name="Serra L."/>
            <person name="Macchietto M."/>
            <person name="Macias-Munoz A."/>
            <person name="McGill C.J."/>
            <person name="Rodriguez I.M."/>
            <person name="Rodriguez B."/>
            <person name="Murad R."/>
            <person name="Mortazavi A."/>
        </authorList>
    </citation>
    <scope>NUCLEOTIDE SEQUENCE [LARGE SCALE GENOMIC DNA]</scope>
    <source>
        <strain evidence="11 12">ALL</strain>
    </source>
</reference>
<dbReference type="GO" id="GO:0030154">
    <property type="term" value="P:cell differentiation"/>
    <property type="evidence" value="ECO:0007669"/>
    <property type="project" value="TreeGrafter"/>
</dbReference>
<dbReference type="PROSITE" id="PS51076">
    <property type="entry name" value="MH2"/>
    <property type="match status" value="1"/>
</dbReference>
<protein>
    <recommendedName>
        <fullName evidence="7">Mothers against decapentaplegic homolog</fullName>
        <shortName evidence="7">MAD homolog</shortName>
        <shortName evidence="7">Mothers against DPP homolog</shortName>
    </recommendedName>
    <alternativeName>
        <fullName evidence="7">SMAD family member</fullName>
    </alternativeName>
</protein>
<keyword evidence="12" id="KW-1185">Reference proteome</keyword>
<dbReference type="STRING" id="34508.A0A4U5NJ88"/>
<organism evidence="11 12">
    <name type="scientific">Steinernema carpocapsae</name>
    <name type="common">Entomopathogenic nematode</name>
    <dbReference type="NCBI Taxonomy" id="34508"/>
    <lineage>
        <taxon>Eukaryota</taxon>
        <taxon>Metazoa</taxon>
        <taxon>Ecdysozoa</taxon>
        <taxon>Nematoda</taxon>
        <taxon>Chromadorea</taxon>
        <taxon>Rhabditida</taxon>
        <taxon>Tylenchina</taxon>
        <taxon>Panagrolaimomorpha</taxon>
        <taxon>Strongyloidoidea</taxon>
        <taxon>Steinernematidae</taxon>
        <taxon>Steinernema</taxon>
    </lineage>
</organism>
<comment type="subcellular location">
    <subcellularLocation>
        <location evidence="7">Cytoplasm</location>
    </subcellularLocation>
    <subcellularLocation>
        <location evidence="7">Nucleus</location>
    </subcellularLocation>
</comment>
<dbReference type="GO" id="GO:0009791">
    <property type="term" value="P:post-embryonic development"/>
    <property type="evidence" value="ECO:0007669"/>
    <property type="project" value="UniProtKB-ARBA"/>
</dbReference>
<dbReference type="Gene3D" id="3.90.520.10">
    <property type="entry name" value="SMAD MH1 domain"/>
    <property type="match status" value="1"/>
</dbReference>
<dbReference type="GO" id="GO:0060395">
    <property type="term" value="P:SMAD protein signal transduction"/>
    <property type="evidence" value="ECO:0007669"/>
    <property type="project" value="TreeGrafter"/>
</dbReference>
<dbReference type="Pfam" id="PF03165">
    <property type="entry name" value="MH1"/>
    <property type="match status" value="1"/>
</dbReference>
<evidence type="ECO:0000256" key="6">
    <source>
        <dbReference type="ARBA" id="ARBA00023242"/>
    </source>
</evidence>
<dbReference type="PANTHER" id="PTHR13703">
    <property type="entry name" value="SMAD"/>
    <property type="match status" value="1"/>
</dbReference>
<comment type="similarity">
    <text evidence="1 7">Belongs to the dwarfin/SMAD family.</text>
</comment>
<evidence type="ECO:0000256" key="7">
    <source>
        <dbReference type="RuleBase" id="RU361195"/>
    </source>
</evidence>
<keyword evidence="2" id="KW-0479">Metal-binding</keyword>